<evidence type="ECO:0000313" key="3">
    <source>
        <dbReference type="Proteomes" id="UP001500279"/>
    </source>
</evidence>
<evidence type="ECO:0008006" key="4">
    <source>
        <dbReference type="Google" id="ProtNLM"/>
    </source>
</evidence>
<feature type="transmembrane region" description="Helical" evidence="1">
    <location>
        <begin position="112"/>
        <end position="132"/>
    </location>
</feature>
<accession>A0ABN1K1B4</accession>
<protein>
    <recommendedName>
        <fullName evidence="4">Oligosaccharide repeat unit polymerase</fullName>
    </recommendedName>
</protein>
<feature type="transmembrane region" description="Helical" evidence="1">
    <location>
        <begin position="228"/>
        <end position="246"/>
    </location>
</feature>
<name>A0ABN1K1B4_9BURK</name>
<keyword evidence="1" id="KW-1133">Transmembrane helix</keyword>
<feature type="transmembrane region" description="Helical" evidence="1">
    <location>
        <begin position="205"/>
        <end position="221"/>
    </location>
</feature>
<evidence type="ECO:0000313" key="2">
    <source>
        <dbReference type="EMBL" id="GAA0751525.1"/>
    </source>
</evidence>
<gene>
    <name evidence="2" type="ORF">GCM10009107_24350</name>
</gene>
<keyword evidence="3" id="KW-1185">Reference proteome</keyword>
<reference evidence="2 3" key="1">
    <citation type="journal article" date="2019" name="Int. J. Syst. Evol. Microbiol.">
        <title>The Global Catalogue of Microorganisms (GCM) 10K type strain sequencing project: providing services to taxonomists for standard genome sequencing and annotation.</title>
        <authorList>
            <consortium name="The Broad Institute Genomics Platform"/>
            <consortium name="The Broad Institute Genome Sequencing Center for Infectious Disease"/>
            <person name="Wu L."/>
            <person name="Ma J."/>
        </authorList>
    </citation>
    <scope>NUCLEOTIDE SEQUENCE [LARGE SCALE GENOMIC DNA]</scope>
    <source>
        <strain evidence="2 3">JCM 15503</strain>
    </source>
</reference>
<feature type="transmembrane region" description="Helical" evidence="1">
    <location>
        <begin position="152"/>
        <end position="174"/>
    </location>
</feature>
<feature type="transmembrane region" description="Helical" evidence="1">
    <location>
        <begin position="75"/>
        <end position="91"/>
    </location>
</feature>
<sequence length="432" mass="47294">MSDDPATISILIALGAFVLLSWQTVRYLQMRNYVILLIWPAFIYMIGPAATLMFVDAPVLSRYVDERRIDAQTLLMLWYLVVLVLVDRALNLSAELRRAINGEQVASLSSSVIFPGLFVTSVVLASIFQIHLLNSFGTVLSGAYILNSYEDIPYWGFVAGLYEIIFLCFILVLLGKHPSRPMWTLYVGMYAFTTLLRVMGGTRLVLIKELAIMIILLYLRGSISGRKLVIVGAIVVSIGSGVGLLRSGGGGEEMNVLGPVYGLVMESALNALTLGIADSVNQSGAVGHSGSAATTASWLTLAVIPSFLRLGMSEDDMTALSPYNLALSAGFDSWAPVGGMSGFATIDYITSYPHVFLFVMVTLFAVWFRSLRDGPFKQIFGLVSMTCAIHFWRDPADISFKLLVQGMIICGILWLLPQRRRAPRPTLPAPVQ</sequence>
<dbReference type="RefSeq" id="WP_141284167.1">
    <property type="nucleotide sequence ID" value="NZ_BAAAEW010000014.1"/>
</dbReference>
<organism evidence="2 3">
    <name type="scientific">Ideonella azotifigens</name>
    <dbReference type="NCBI Taxonomy" id="513160"/>
    <lineage>
        <taxon>Bacteria</taxon>
        <taxon>Pseudomonadati</taxon>
        <taxon>Pseudomonadota</taxon>
        <taxon>Betaproteobacteria</taxon>
        <taxon>Burkholderiales</taxon>
        <taxon>Sphaerotilaceae</taxon>
        <taxon>Ideonella</taxon>
    </lineage>
</organism>
<keyword evidence="1" id="KW-0812">Transmembrane</keyword>
<dbReference type="EMBL" id="BAAAEW010000014">
    <property type="protein sequence ID" value="GAA0751525.1"/>
    <property type="molecule type" value="Genomic_DNA"/>
</dbReference>
<feature type="transmembrane region" description="Helical" evidence="1">
    <location>
        <begin position="181"/>
        <end position="199"/>
    </location>
</feature>
<comment type="caution">
    <text evidence="2">The sequence shown here is derived from an EMBL/GenBank/DDBJ whole genome shotgun (WGS) entry which is preliminary data.</text>
</comment>
<feature type="transmembrane region" description="Helical" evidence="1">
    <location>
        <begin position="34"/>
        <end position="55"/>
    </location>
</feature>
<feature type="transmembrane region" description="Helical" evidence="1">
    <location>
        <begin position="349"/>
        <end position="368"/>
    </location>
</feature>
<dbReference type="Proteomes" id="UP001500279">
    <property type="component" value="Unassembled WGS sequence"/>
</dbReference>
<proteinExistence type="predicted"/>
<evidence type="ECO:0000256" key="1">
    <source>
        <dbReference type="SAM" id="Phobius"/>
    </source>
</evidence>
<keyword evidence="1" id="KW-0472">Membrane</keyword>
<feature type="transmembrane region" description="Helical" evidence="1">
    <location>
        <begin position="6"/>
        <end position="22"/>
    </location>
</feature>